<dbReference type="InterPro" id="IPR042197">
    <property type="entry name" value="Apaf_helical"/>
</dbReference>
<feature type="compositionally biased region" description="Polar residues" evidence="7">
    <location>
        <begin position="950"/>
        <end position="968"/>
    </location>
</feature>
<feature type="domain" description="Disease resistance R13L4/SHOC-2-like LRR" evidence="10">
    <location>
        <begin position="586"/>
        <end position="896"/>
    </location>
</feature>
<dbReference type="SUPFAM" id="SSF52540">
    <property type="entry name" value="P-loop containing nucleoside triphosphate hydrolases"/>
    <property type="match status" value="1"/>
</dbReference>
<dbReference type="InterPro" id="IPR027417">
    <property type="entry name" value="P-loop_NTPase"/>
</dbReference>
<dbReference type="EMBL" id="JBJUIK010000013">
    <property type="protein sequence ID" value="KAL3506197.1"/>
    <property type="molecule type" value="Genomic_DNA"/>
</dbReference>
<dbReference type="GO" id="GO:0051607">
    <property type="term" value="P:defense response to virus"/>
    <property type="evidence" value="ECO:0007669"/>
    <property type="project" value="UniProtKB-ARBA"/>
</dbReference>
<dbReference type="InterPro" id="IPR044974">
    <property type="entry name" value="Disease_R_plants"/>
</dbReference>
<dbReference type="GO" id="GO:0005524">
    <property type="term" value="F:ATP binding"/>
    <property type="evidence" value="ECO:0007669"/>
    <property type="project" value="UniProtKB-KW"/>
</dbReference>
<keyword evidence="3" id="KW-0677">Repeat</keyword>
<keyword evidence="12" id="KW-1185">Reference proteome</keyword>
<dbReference type="Pfam" id="PF23559">
    <property type="entry name" value="WHD_DRP"/>
    <property type="match status" value="1"/>
</dbReference>
<organism evidence="11 12">
    <name type="scientific">Cinchona calisaya</name>
    <dbReference type="NCBI Taxonomy" id="153742"/>
    <lineage>
        <taxon>Eukaryota</taxon>
        <taxon>Viridiplantae</taxon>
        <taxon>Streptophyta</taxon>
        <taxon>Embryophyta</taxon>
        <taxon>Tracheophyta</taxon>
        <taxon>Spermatophyta</taxon>
        <taxon>Magnoliopsida</taxon>
        <taxon>eudicotyledons</taxon>
        <taxon>Gunneridae</taxon>
        <taxon>Pentapetalae</taxon>
        <taxon>asterids</taxon>
        <taxon>lamiids</taxon>
        <taxon>Gentianales</taxon>
        <taxon>Rubiaceae</taxon>
        <taxon>Cinchonoideae</taxon>
        <taxon>Cinchoneae</taxon>
        <taxon>Cinchona</taxon>
    </lineage>
</organism>
<evidence type="ECO:0000256" key="4">
    <source>
        <dbReference type="ARBA" id="ARBA00022741"/>
    </source>
</evidence>
<evidence type="ECO:0000256" key="7">
    <source>
        <dbReference type="SAM" id="MobiDB-lite"/>
    </source>
</evidence>
<dbReference type="Gene3D" id="3.80.10.10">
    <property type="entry name" value="Ribonuclease Inhibitor"/>
    <property type="match status" value="2"/>
</dbReference>
<accession>A0ABD2YIP1</accession>
<dbReference type="FunFam" id="1.10.10.10:FF:000322">
    <property type="entry name" value="Probable disease resistance protein At1g63360"/>
    <property type="match status" value="1"/>
</dbReference>
<protein>
    <recommendedName>
        <fullName evidence="13">NB-ARC domain-containing protein</fullName>
    </recommendedName>
</protein>
<evidence type="ECO:0000256" key="6">
    <source>
        <dbReference type="ARBA" id="ARBA00022840"/>
    </source>
</evidence>
<dbReference type="Proteomes" id="UP001630127">
    <property type="component" value="Unassembled WGS sequence"/>
</dbReference>
<reference evidence="11 12" key="1">
    <citation type="submission" date="2024-11" db="EMBL/GenBank/DDBJ databases">
        <title>A near-complete genome assembly of Cinchona calisaya.</title>
        <authorList>
            <person name="Lian D.C."/>
            <person name="Zhao X.W."/>
            <person name="Wei L."/>
        </authorList>
    </citation>
    <scope>NUCLEOTIDE SEQUENCE [LARGE SCALE GENOMIC DNA]</scope>
    <source>
        <tissue evidence="11">Nenye</tissue>
    </source>
</reference>
<comment type="caution">
    <text evidence="11">The sequence shown here is derived from an EMBL/GenBank/DDBJ whole genome shotgun (WGS) entry which is preliminary data.</text>
</comment>
<dbReference type="Pfam" id="PF00931">
    <property type="entry name" value="NB-ARC"/>
    <property type="match status" value="1"/>
</dbReference>
<dbReference type="Pfam" id="PF23598">
    <property type="entry name" value="LRR_14"/>
    <property type="match status" value="1"/>
</dbReference>
<sequence>MSTTTTTMIMASAVLERLQYLFGEEGNSHSQLITEDQKSLLGRLWPLIPLLKHHDGADARYNNNTGNEKFTKKVRELEDILYRMEDLVESNQAGAASRGTNIFFKKVIDYKANHNLGAEFSCMMDQINGISLCLQYSLPRDEPSQVESSRRENNLLGGGRNLPRTNTRVVGANDDIIRIGRDVEQLVPALTSGVLDLDVISICGMGGIGKTTLAQKLFNSPIIVHHFDIRVWVSVGQEFRTRDIFARIFNQVRQSTSDELTRMDTMDLADMVRRRLKGRRWLFVLDDIWSIQLWESIRISFPDDHCGSRILVTSRISDISVKMSLRGHTHHLGILSEAESWELFKRRSQLTDADLNSEFGETAKKIVNQCFGLALAIVVLANTLRSKTVGEWKSLFSDLQTTEAPSLESVKRTLLLSYNSLPSVLKPCLLYMGNFPKDSKIGVDTLCQLWIAEGLVSEKECSEGKSLMEVAEQYFDQLAARNLVLVPEEEISNNQSFRYGILHDLIRDICIDKAKKEGFFDIVGPCSKNHPKDSVLRRTIYLDKHEEMSFGPHLGLHLRTLLFFNSIHQSGEKFVPVYPWVVHTYLCNLKWIRTLHFDGVYFRDGKLPAGFGNLVLLRYLSFTECYIEEIPSSISNFLFLLTLDLRVRKLCTVTIPNVLFKLERLRYLYLPLKFQTPNHDKLELDGLKELEILENFDTSTCNAEEIFALTSFRTLVLSVEGNLKDLEQIFKCIESNANHLSKTSLDIRNFDCQSKERLSFIQKLLSSRVHILRLEGRIGVELGAISESITEIHLNGSQLENDPMKKLEVLPKLRILVLEIEAYTGNKMHCSKLGFPELRSLKLSKLYNLEAWSVEDESMQKLSTLEIQNCRRLKMLPEGFKSIHTLSKLKISMMPKGFQDRLRKVDGKGGGDLHKINLNCTIEFGSDDPWPEYSIDSAWQNSSFGETITDFPSSSSTETHDFASSSAAPPQIEWEGIAYLQ</sequence>
<evidence type="ECO:0000256" key="5">
    <source>
        <dbReference type="ARBA" id="ARBA00022821"/>
    </source>
</evidence>
<evidence type="ECO:0000259" key="8">
    <source>
        <dbReference type="Pfam" id="PF00931"/>
    </source>
</evidence>
<gene>
    <name evidence="11" type="ORF">ACH5RR_031579</name>
</gene>
<comment type="similarity">
    <text evidence="1">Belongs to the disease resistance NB-LRR family.</text>
</comment>
<dbReference type="Gene3D" id="1.10.8.430">
    <property type="entry name" value="Helical domain of apoptotic protease-activating factors"/>
    <property type="match status" value="1"/>
</dbReference>
<dbReference type="PANTHER" id="PTHR23155:SF1185">
    <property type="entry name" value="DISEASE RESISTANCE RPP8-LIKE PROTEIN 3-RELATED"/>
    <property type="match status" value="1"/>
</dbReference>
<evidence type="ECO:0000259" key="9">
    <source>
        <dbReference type="Pfam" id="PF23559"/>
    </source>
</evidence>
<dbReference type="PRINTS" id="PR00364">
    <property type="entry name" value="DISEASERSIST"/>
</dbReference>
<keyword evidence="5" id="KW-0611">Plant defense</keyword>
<dbReference type="AlphaFoldDB" id="A0ABD2YIP1"/>
<dbReference type="InterPro" id="IPR002182">
    <property type="entry name" value="NB-ARC"/>
</dbReference>
<evidence type="ECO:0000256" key="2">
    <source>
        <dbReference type="ARBA" id="ARBA00022614"/>
    </source>
</evidence>
<dbReference type="InterPro" id="IPR058922">
    <property type="entry name" value="WHD_DRP"/>
</dbReference>
<feature type="domain" description="NB-ARC" evidence="8">
    <location>
        <begin position="183"/>
        <end position="346"/>
    </location>
</feature>
<name>A0ABD2YIP1_9GENT</name>
<dbReference type="Gene3D" id="1.10.10.10">
    <property type="entry name" value="Winged helix-like DNA-binding domain superfamily/Winged helix DNA-binding domain"/>
    <property type="match status" value="1"/>
</dbReference>
<dbReference type="InterPro" id="IPR036388">
    <property type="entry name" value="WH-like_DNA-bd_sf"/>
</dbReference>
<dbReference type="PANTHER" id="PTHR23155">
    <property type="entry name" value="DISEASE RESISTANCE PROTEIN RP"/>
    <property type="match status" value="1"/>
</dbReference>
<dbReference type="SUPFAM" id="SSF52058">
    <property type="entry name" value="L domain-like"/>
    <property type="match status" value="1"/>
</dbReference>
<feature type="region of interest" description="Disordered" evidence="7">
    <location>
        <begin position="950"/>
        <end position="969"/>
    </location>
</feature>
<keyword evidence="2" id="KW-0433">Leucine-rich repeat</keyword>
<dbReference type="Gene3D" id="3.40.50.300">
    <property type="entry name" value="P-loop containing nucleotide triphosphate hydrolases"/>
    <property type="match status" value="1"/>
</dbReference>
<evidence type="ECO:0000313" key="12">
    <source>
        <dbReference type="Proteomes" id="UP001630127"/>
    </source>
</evidence>
<keyword evidence="6" id="KW-0067">ATP-binding</keyword>
<evidence type="ECO:0000313" key="11">
    <source>
        <dbReference type="EMBL" id="KAL3506197.1"/>
    </source>
</evidence>
<evidence type="ECO:0008006" key="13">
    <source>
        <dbReference type="Google" id="ProtNLM"/>
    </source>
</evidence>
<evidence type="ECO:0000259" key="10">
    <source>
        <dbReference type="Pfam" id="PF23598"/>
    </source>
</evidence>
<dbReference type="InterPro" id="IPR032675">
    <property type="entry name" value="LRR_dom_sf"/>
</dbReference>
<dbReference type="FunFam" id="3.40.50.300:FF:001091">
    <property type="entry name" value="Probable disease resistance protein At1g61300"/>
    <property type="match status" value="1"/>
</dbReference>
<evidence type="ECO:0000256" key="1">
    <source>
        <dbReference type="ARBA" id="ARBA00008894"/>
    </source>
</evidence>
<dbReference type="InterPro" id="IPR055414">
    <property type="entry name" value="LRR_R13L4/SHOC2-like"/>
</dbReference>
<feature type="domain" description="Disease resistance protein winged helix" evidence="9">
    <location>
        <begin position="435"/>
        <end position="509"/>
    </location>
</feature>
<evidence type="ECO:0000256" key="3">
    <source>
        <dbReference type="ARBA" id="ARBA00022737"/>
    </source>
</evidence>
<proteinExistence type="inferred from homology"/>
<keyword evidence="4" id="KW-0547">Nucleotide-binding</keyword>